<dbReference type="RefSeq" id="WP_206560651.1">
    <property type="nucleotide sequence ID" value="NZ_JAFKCZ010000007.1"/>
</dbReference>
<feature type="domain" description="NADH:quinone oxidoreductase/Mrp antiporter transmembrane" evidence="9">
    <location>
        <begin position="110"/>
        <end position="379"/>
    </location>
</feature>
<evidence type="ECO:0000259" key="9">
    <source>
        <dbReference type="Pfam" id="PF00361"/>
    </source>
</evidence>
<feature type="transmembrane region" description="Helical" evidence="8">
    <location>
        <begin position="99"/>
        <end position="132"/>
    </location>
</feature>
<feature type="transmembrane region" description="Helical" evidence="8">
    <location>
        <begin position="540"/>
        <end position="559"/>
    </location>
</feature>
<evidence type="ECO:0000256" key="6">
    <source>
        <dbReference type="ARBA" id="ARBA00023136"/>
    </source>
</evidence>
<dbReference type="PANTHER" id="PTHR42682:SF4">
    <property type="entry name" value="NADH-UBIQUINONE_PLASTOQUINONE"/>
    <property type="match status" value="1"/>
</dbReference>
<evidence type="ECO:0000313" key="10">
    <source>
        <dbReference type="EMBL" id="MBN7797213.1"/>
    </source>
</evidence>
<evidence type="ECO:0000256" key="4">
    <source>
        <dbReference type="ARBA" id="ARBA00022989"/>
    </source>
</evidence>
<evidence type="ECO:0000256" key="2">
    <source>
        <dbReference type="ARBA" id="ARBA00022475"/>
    </source>
</evidence>
<gene>
    <name evidence="10" type="ORF">JYP50_11450</name>
</gene>
<dbReference type="EMBL" id="JAFKCZ010000007">
    <property type="protein sequence ID" value="MBN7797213.1"/>
    <property type="molecule type" value="Genomic_DNA"/>
</dbReference>
<keyword evidence="5" id="KW-0560">Oxidoreductase</keyword>
<feature type="transmembrane region" description="Helical" evidence="8">
    <location>
        <begin position="69"/>
        <end position="87"/>
    </location>
</feature>
<proteinExistence type="predicted"/>
<dbReference type="NCBIfam" id="NF009310">
    <property type="entry name" value="PRK12668.1"/>
    <property type="match status" value="1"/>
</dbReference>
<dbReference type="PRINTS" id="PR01437">
    <property type="entry name" value="NUOXDRDTASE4"/>
</dbReference>
<feature type="transmembrane region" description="Helical" evidence="8">
    <location>
        <begin position="216"/>
        <end position="233"/>
    </location>
</feature>
<feature type="transmembrane region" description="Helical" evidence="8">
    <location>
        <begin position="414"/>
        <end position="436"/>
    </location>
</feature>
<accession>A0A939DFD3</accession>
<feature type="transmembrane region" description="Helical" evidence="8">
    <location>
        <begin position="183"/>
        <end position="204"/>
    </location>
</feature>
<comment type="caution">
    <text evidence="10">The sequence shown here is derived from an EMBL/GenBank/DDBJ whole genome shotgun (WGS) entry which is preliminary data.</text>
</comment>
<dbReference type="PANTHER" id="PTHR42682">
    <property type="entry name" value="HYDROGENASE-4 COMPONENT F"/>
    <property type="match status" value="1"/>
</dbReference>
<dbReference type="InterPro" id="IPR001750">
    <property type="entry name" value="ND/Mrp_TM"/>
</dbReference>
<dbReference type="Pfam" id="PF00361">
    <property type="entry name" value="Proton_antipo_M"/>
    <property type="match status" value="1"/>
</dbReference>
<feature type="transmembrane region" description="Helical" evidence="8">
    <location>
        <begin position="239"/>
        <end position="257"/>
    </location>
</feature>
<evidence type="ECO:0000256" key="5">
    <source>
        <dbReference type="ARBA" id="ARBA00023002"/>
    </source>
</evidence>
<keyword evidence="3 7" id="KW-0812">Transmembrane</keyword>
<sequence>MITLPPFALFFAAALAVALTRGLPRNLVLLATPALGALNLWLLPADAAWSLQLLGMDLEPLRIDRMSTLFGYLFHIAALIGIVYALHVRDTLQQVSALLYAGSALGAVFAGDLLSFFLFWEAMAVTSVFLVWARRSPAAYSAGVRYLVIQVISGLLLLVGLMLHWRATGSLAFEYIGTEGGYGWLILVALGLKAAFPLLHSWLVDAYPEATPTGTVFLSAFTTKVAIYALARGFPGTEWLVYVGATMACFPIFFAVVENDLRRVLAYSLVNQLGFMVVGIGIGSQLAINGAVAHAFTDVIFKGLLFMSMGAVLHMTGRINGSELGGLYKTMPRTAVLCIVGAASISAFPLFSGFVSKSMIMSAALKEHYNGIWLVLLFASAGVFHHAGIKIPYFAFFAHDSGIRVSDPPLNMQLAMLIAATLCIGIGVFPGVLYSALPFDVAYTPYDVTHVLTQLQLLLFSALAFVWLNKQGLYPPELNAVHLDVDWSYRRLLPRLAQPVFRGVARADRGLRQLGRGAVAGTVFLARQLHGPGGVLSRQAGTGTMVTWVVLLLAIYLLLSFS</sequence>
<dbReference type="GO" id="GO:0016491">
    <property type="term" value="F:oxidoreductase activity"/>
    <property type="evidence" value="ECO:0007669"/>
    <property type="project" value="UniProtKB-KW"/>
</dbReference>
<keyword evidence="4 8" id="KW-1133">Transmembrane helix</keyword>
<feature type="transmembrane region" description="Helical" evidence="8">
    <location>
        <begin position="144"/>
        <end position="163"/>
    </location>
</feature>
<comment type="subcellular location">
    <subcellularLocation>
        <location evidence="1">Cell membrane</location>
        <topology evidence="1">Multi-pass membrane protein</topology>
    </subcellularLocation>
    <subcellularLocation>
        <location evidence="7">Membrane</location>
        <topology evidence="7">Multi-pass membrane protein</topology>
    </subcellularLocation>
</comment>
<feature type="transmembrane region" description="Helical" evidence="8">
    <location>
        <begin position="292"/>
        <end position="313"/>
    </location>
</feature>
<feature type="transmembrane region" description="Helical" evidence="8">
    <location>
        <begin position="372"/>
        <end position="393"/>
    </location>
</feature>
<reference evidence="10" key="1">
    <citation type="submission" date="2021-02" db="EMBL/GenBank/DDBJ databases">
        <title>PHA producing bacteria isolated from coastal sediment in Guangdong, Shenzhen.</title>
        <authorList>
            <person name="Zheng W."/>
            <person name="Yu S."/>
            <person name="Huang Y."/>
        </authorList>
    </citation>
    <scope>NUCLEOTIDE SEQUENCE</scope>
    <source>
        <strain evidence="10">TN14-10</strain>
    </source>
</reference>
<keyword evidence="11" id="KW-1185">Reference proteome</keyword>
<evidence type="ECO:0000256" key="1">
    <source>
        <dbReference type="ARBA" id="ARBA00004651"/>
    </source>
</evidence>
<feature type="transmembrane region" description="Helical" evidence="8">
    <location>
        <begin position="264"/>
        <end position="286"/>
    </location>
</feature>
<dbReference type="GO" id="GO:0042773">
    <property type="term" value="P:ATP synthesis coupled electron transport"/>
    <property type="evidence" value="ECO:0007669"/>
    <property type="project" value="InterPro"/>
</dbReference>
<feature type="transmembrane region" description="Helical" evidence="8">
    <location>
        <begin position="28"/>
        <end position="49"/>
    </location>
</feature>
<dbReference type="AlphaFoldDB" id="A0A939DFD3"/>
<evidence type="ECO:0000256" key="7">
    <source>
        <dbReference type="RuleBase" id="RU000320"/>
    </source>
</evidence>
<dbReference type="Proteomes" id="UP000664303">
    <property type="component" value="Unassembled WGS sequence"/>
</dbReference>
<name>A0A939DFD3_9GAMM</name>
<dbReference type="InterPro" id="IPR003918">
    <property type="entry name" value="NADH_UbQ_OxRdtase"/>
</dbReference>
<dbReference type="GO" id="GO:0005886">
    <property type="term" value="C:plasma membrane"/>
    <property type="evidence" value="ECO:0007669"/>
    <property type="project" value="UniProtKB-SubCell"/>
</dbReference>
<dbReference type="GO" id="GO:0008137">
    <property type="term" value="F:NADH dehydrogenase (ubiquinone) activity"/>
    <property type="evidence" value="ECO:0007669"/>
    <property type="project" value="InterPro"/>
</dbReference>
<evidence type="ECO:0000313" key="11">
    <source>
        <dbReference type="Proteomes" id="UP000664303"/>
    </source>
</evidence>
<feature type="transmembrane region" description="Helical" evidence="8">
    <location>
        <begin position="334"/>
        <end position="352"/>
    </location>
</feature>
<keyword evidence="6 8" id="KW-0472">Membrane</keyword>
<keyword evidence="2" id="KW-1003">Cell membrane</keyword>
<protein>
    <submittedName>
        <fullName evidence="10">Na(+)/H(+) antiporter subunit D</fullName>
    </submittedName>
</protein>
<evidence type="ECO:0000256" key="8">
    <source>
        <dbReference type="SAM" id="Phobius"/>
    </source>
</evidence>
<dbReference type="InterPro" id="IPR052175">
    <property type="entry name" value="ComplexI-like_HydComp"/>
</dbReference>
<organism evidence="10 11">
    <name type="scientific">Parahaliea mediterranea</name>
    <dbReference type="NCBI Taxonomy" id="651086"/>
    <lineage>
        <taxon>Bacteria</taxon>
        <taxon>Pseudomonadati</taxon>
        <taxon>Pseudomonadota</taxon>
        <taxon>Gammaproteobacteria</taxon>
        <taxon>Cellvibrionales</taxon>
        <taxon>Halieaceae</taxon>
        <taxon>Parahaliea</taxon>
    </lineage>
</organism>
<evidence type="ECO:0000256" key="3">
    <source>
        <dbReference type="ARBA" id="ARBA00022692"/>
    </source>
</evidence>